<sequence>PPMQSGVTWLALQTGAPVVPVALLGTRGPGSTYDLPRPRQPVHVVFGAPVSLQARAGVPRRDALQQATEDLRSAMTAHVHDAVERTGMPLPEDVERPPGHEEA</sequence>
<dbReference type="Proteomes" id="UP001387100">
    <property type="component" value="Unassembled WGS sequence"/>
</dbReference>
<dbReference type="SUPFAM" id="SSF69593">
    <property type="entry name" value="Glycerol-3-phosphate (1)-acyltransferase"/>
    <property type="match status" value="1"/>
</dbReference>
<reference evidence="2 3" key="1">
    <citation type="journal article" date="2017" name="Int. J. Syst. Evol. Microbiol.">
        <title>Pseudokineococcus basanitobsidens sp. nov., isolated from volcanic rock.</title>
        <authorList>
            <person name="Lee D.W."/>
            <person name="Park M.Y."/>
            <person name="Kim J.J."/>
            <person name="Kim B.S."/>
        </authorList>
    </citation>
    <scope>NUCLEOTIDE SEQUENCE [LARGE SCALE GENOMIC DNA]</scope>
    <source>
        <strain evidence="2 3">DSM 103726</strain>
    </source>
</reference>
<evidence type="ECO:0000256" key="1">
    <source>
        <dbReference type="SAM" id="MobiDB-lite"/>
    </source>
</evidence>
<name>A0ABU8RIY1_9ACTN</name>
<organism evidence="2 3">
    <name type="scientific">Pseudokineococcus basanitobsidens</name>
    <dbReference type="NCBI Taxonomy" id="1926649"/>
    <lineage>
        <taxon>Bacteria</taxon>
        <taxon>Bacillati</taxon>
        <taxon>Actinomycetota</taxon>
        <taxon>Actinomycetes</taxon>
        <taxon>Kineosporiales</taxon>
        <taxon>Kineosporiaceae</taxon>
        <taxon>Pseudokineococcus</taxon>
    </lineage>
</organism>
<feature type="region of interest" description="Disordered" evidence="1">
    <location>
        <begin position="83"/>
        <end position="103"/>
    </location>
</feature>
<proteinExistence type="predicted"/>
<accession>A0ABU8RIY1</accession>
<evidence type="ECO:0000313" key="2">
    <source>
        <dbReference type="EMBL" id="MEJ5945042.1"/>
    </source>
</evidence>
<feature type="non-terminal residue" evidence="2">
    <location>
        <position position="1"/>
    </location>
</feature>
<evidence type="ECO:0000313" key="3">
    <source>
        <dbReference type="Proteomes" id="UP001387100"/>
    </source>
</evidence>
<keyword evidence="3" id="KW-1185">Reference proteome</keyword>
<feature type="compositionally biased region" description="Basic and acidic residues" evidence="1">
    <location>
        <begin position="93"/>
        <end position="103"/>
    </location>
</feature>
<dbReference type="EMBL" id="JBBIAA010000005">
    <property type="protein sequence ID" value="MEJ5945042.1"/>
    <property type="molecule type" value="Genomic_DNA"/>
</dbReference>
<protein>
    <recommendedName>
        <fullName evidence="4">1-acyl-sn-glycerol-3-phosphate acyltransferase</fullName>
    </recommendedName>
</protein>
<gene>
    <name evidence="2" type="ORF">WDZ17_06995</name>
</gene>
<evidence type="ECO:0008006" key="4">
    <source>
        <dbReference type="Google" id="ProtNLM"/>
    </source>
</evidence>
<comment type="caution">
    <text evidence="2">The sequence shown here is derived from an EMBL/GenBank/DDBJ whole genome shotgun (WGS) entry which is preliminary data.</text>
</comment>
<dbReference type="RefSeq" id="WP_422631865.1">
    <property type="nucleotide sequence ID" value="NZ_JBBIAA010000005.1"/>
</dbReference>